<dbReference type="EMBL" id="SHMP01000003">
    <property type="protein sequence ID" value="RZV11921.1"/>
    <property type="molecule type" value="Genomic_DNA"/>
</dbReference>
<evidence type="ECO:0000313" key="3">
    <source>
        <dbReference type="Proteomes" id="UP000291097"/>
    </source>
</evidence>
<dbReference type="OrthoDB" id="239588at2157"/>
<comment type="caution">
    <text evidence="2">The sequence shown here is derived from an EMBL/GenBank/DDBJ whole genome shotgun (WGS) entry which is preliminary data.</text>
</comment>
<name>A0A482YGD3_9EURY</name>
<keyword evidence="1" id="KW-0472">Membrane</keyword>
<dbReference type="AlphaFoldDB" id="A0A482YGD3"/>
<keyword evidence="1" id="KW-1133">Transmembrane helix</keyword>
<reference evidence="2 3" key="1">
    <citation type="submission" date="2019-02" db="EMBL/GenBank/DDBJ databases">
        <title>Genomic Encyclopedia of Archaeal and Bacterial Type Strains, Phase II (KMG-II): from individual species to whole genera.</title>
        <authorList>
            <person name="Goeker M."/>
        </authorList>
    </citation>
    <scope>NUCLEOTIDE SEQUENCE [LARGE SCALE GENOMIC DNA]</scope>
    <source>
        <strain evidence="2 3">DSM 18328</strain>
    </source>
</reference>
<keyword evidence="1" id="KW-0812">Transmembrane</keyword>
<sequence>MLGSRTATAVVGLLVSLLVSAVLWWRFNTVAVFLFVPFVPFLFGRSGRASSEPPVRTCPVCGFQTRDPAYDYCPRDGTALEPSHAGESASA</sequence>
<dbReference type="RefSeq" id="WP_130499261.1">
    <property type="nucleotide sequence ID" value="NZ_SHMP01000003.1"/>
</dbReference>
<gene>
    <name evidence="2" type="ORF">BDK88_0809</name>
</gene>
<evidence type="ECO:0000256" key="1">
    <source>
        <dbReference type="SAM" id="Phobius"/>
    </source>
</evidence>
<proteinExistence type="predicted"/>
<dbReference type="Proteomes" id="UP000291097">
    <property type="component" value="Unassembled WGS sequence"/>
</dbReference>
<protein>
    <submittedName>
        <fullName evidence="2">Uncharacterized protein</fullName>
    </submittedName>
</protein>
<evidence type="ECO:0000313" key="2">
    <source>
        <dbReference type="EMBL" id="RZV11921.1"/>
    </source>
</evidence>
<feature type="transmembrane region" description="Helical" evidence="1">
    <location>
        <begin position="7"/>
        <end position="25"/>
    </location>
</feature>
<accession>A0A482YGD3</accession>
<organism evidence="2 3">
    <name type="scientific">Natrinema hispanicum</name>
    <dbReference type="NCBI Taxonomy" id="392421"/>
    <lineage>
        <taxon>Archaea</taxon>
        <taxon>Methanobacteriati</taxon>
        <taxon>Methanobacteriota</taxon>
        <taxon>Stenosarchaea group</taxon>
        <taxon>Halobacteria</taxon>
        <taxon>Halobacteriales</taxon>
        <taxon>Natrialbaceae</taxon>
        <taxon>Natrinema</taxon>
    </lineage>
</organism>